<dbReference type="Proteomes" id="UP001057498">
    <property type="component" value="Chromosome"/>
</dbReference>
<keyword evidence="7" id="KW-0406">Ion transport</keyword>
<dbReference type="InterPro" id="IPR015853">
    <property type="entry name" value="ABC_transpr_FbpC"/>
</dbReference>
<evidence type="ECO:0000259" key="9">
    <source>
        <dbReference type="PROSITE" id="PS50893"/>
    </source>
</evidence>
<dbReference type="PANTHER" id="PTHR42781:SF4">
    <property type="entry name" value="SPERMIDINE_PUTRESCINE IMPORT ATP-BINDING PROTEIN POTA"/>
    <property type="match status" value="1"/>
</dbReference>
<dbReference type="SUPFAM" id="SSF52540">
    <property type="entry name" value="P-loop containing nucleoside triphosphate hydrolases"/>
    <property type="match status" value="1"/>
</dbReference>
<keyword evidence="8" id="KW-0472">Membrane</keyword>
<dbReference type="InterPro" id="IPR013611">
    <property type="entry name" value="Transp-assoc_OB_typ2"/>
</dbReference>
<organism evidence="10 11">
    <name type="scientific">Sphaerotilus microaerophilus</name>
    <dbReference type="NCBI Taxonomy" id="2914710"/>
    <lineage>
        <taxon>Bacteria</taxon>
        <taxon>Pseudomonadati</taxon>
        <taxon>Pseudomonadota</taxon>
        <taxon>Betaproteobacteria</taxon>
        <taxon>Burkholderiales</taxon>
        <taxon>Sphaerotilaceae</taxon>
        <taxon>Sphaerotilus</taxon>
    </lineage>
</organism>
<proteinExistence type="predicted"/>
<dbReference type="PANTHER" id="PTHR42781">
    <property type="entry name" value="SPERMIDINE/PUTRESCINE IMPORT ATP-BINDING PROTEIN POTA"/>
    <property type="match status" value="1"/>
</dbReference>
<dbReference type="PROSITE" id="PS00211">
    <property type="entry name" value="ABC_TRANSPORTER_1"/>
    <property type="match status" value="1"/>
</dbReference>
<dbReference type="Gene3D" id="3.40.50.300">
    <property type="entry name" value="P-loop containing nucleotide triphosphate hydrolases"/>
    <property type="match status" value="1"/>
</dbReference>
<evidence type="ECO:0000256" key="4">
    <source>
        <dbReference type="ARBA" id="ARBA00022741"/>
    </source>
</evidence>
<gene>
    <name evidence="10" type="ORF">CATMQ487_39830</name>
</gene>
<dbReference type="GO" id="GO:0005524">
    <property type="term" value="F:ATP binding"/>
    <property type="evidence" value="ECO:0007669"/>
    <property type="project" value="UniProtKB-KW"/>
</dbReference>
<name>A0ABN6PQX9_9BURK</name>
<dbReference type="InterPro" id="IPR027417">
    <property type="entry name" value="P-loop_NTPase"/>
</dbReference>
<evidence type="ECO:0000256" key="1">
    <source>
        <dbReference type="ARBA" id="ARBA00022448"/>
    </source>
</evidence>
<keyword evidence="6" id="KW-0408">Iron</keyword>
<reference evidence="10" key="1">
    <citation type="submission" date="2022-04" db="EMBL/GenBank/DDBJ databases">
        <title>Whole genome sequence of Sphaerotilus sp. FB-5.</title>
        <authorList>
            <person name="Takeda M."/>
            <person name="Narihara S."/>
            <person name="Akimoto M."/>
            <person name="Akimoto R."/>
            <person name="Nishiyashiki S."/>
            <person name="Murakami T."/>
        </authorList>
    </citation>
    <scope>NUCLEOTIDE SEQUENCE</scope>
    <source>
        <strain evidence="10">FB-5</strain>
    </source>
</reference>
<evidence type="ECO:0000256" key="7">
    <source>
        <dbReference type="ARBA" id="ARBA00023065"/>
    </source>
</evidence>
<dbReference type="InterPro" id="IPR003439">
    <property type="entry name" value="ABC_transporter-like_ATP-bd"/>
</dbReference>
<evidence type="ECO:0000256" key="2">
    <source>
        <dbReference type="ARBA" id="ARBA00022475"/>
    </source>
</evidence>
<dbReference type="SUPFAM" id="SSF50331">
    <property type="entry name" value="MOP-like"/>
    <property type="match status" value="1"/>
</dbReference>
<dbReference type="RefSeq" id="WP_251970241.1">
    <property type="nucleotide sequence ID" value="NZ_AP025730.1"/>
</dbReference>
<dbReference type="InterPro" id="IPR017871">
    <property type="entry name" value="ABC_transporter-like_CS"/>
</dbReference>
<evidence type="ECO:0000313" key="10">
    <source>
        <dbReference type="EMBL" id="BDI07013.1"/>
    </source>
</evidence>
<keyword evidence="11" id="KW-1185">Reference proteome</keyword>
<evidence type="ECO:0000313" key="11">
    <source>
        <dbReference type="Proteomes" id="UP001057498"/>
    </source>
</evidence>
<keyword evidence="5 10" id="KW-0067">ATP-binding</keyword>
<keyword evidence="2" id="KW-1003">Cell membrane</keyword>
<dbReference type="PROSITE" id="PS50893">
    <property type="entry name" value="ABC_TRANSPORTER_2"/>
    <property type="match status" value="1"/>
</dbReference>
<keyword evidence="3" id="KW-0410">Iron transport</keyword>
<keyword evidence="4" id="KW-0547">Nucleotide-binding</keyword>
<protein>
    <submittedName>
        <fullName evidence="10">ABC transporter ATP-binding protein</fullName>
    </submittedName>
</protein>
<feature type="domain" description="ABC transporter" evidence="9">
    <location>
        <begin position="20"/>
        <end position="250"/>
    </location>
</feature>
<accession>A0ABN6PQX9</accession>
<dbReference type="InterPro" id="IPR003593">
    <property type="entry name" value="AAA+_ATPase"/>
</dbReference>
<dbReference type="EMBL" id="AP025730">
    <property type="protein sequence ID" value="BDI07013.1"/>
    <property type="molecule type" value="Genomic_DNA"/>
</dbReference>
<dbReference type="CDD" id="cd03259">
    <property type="entry name" value="ABC_Carb_Solutes_like"/>
    <property type="match status" value="1"/>
</dbReference>
<dbReference type="SMART" id="SM00382">
    <property type="entry name" value="AAA"/>
    <property type="match status" value="1"/>
</dbReference>
<sequence>MSALAPTTIASPPAFAQPWLDLDAVTLGYGRKTVVEQLSLRLPRGTIGCLLGPSGCGKTTVLRAVAGFEGVLGGEIRLDGQVVSTVGRHVAPEQRRIGMVFQDHALFPHLTVAANVAFGLRGHPDAQGRVREMLETVGLAHAAQRYPHELSGGQQQRVALARALAPSPRLMLLDEPFSSLDVELRERLGSELRALLKAAGTTALLVTHDQHEAFAIADEIGVMRDGRIQQWASAYQLYHQPANRFVADFVGQGAFLPGEVTDGLHVRMELGTARSDHPIRCTEHGDLCPRGCAVDVLLRPDDVVHDDDAPTRAKVLHKAFRGAEFLYTLELASGATVLSLVPSHHNHALGEAIGIRVELDHVVAYKREGAPPLRCG</sequence>
<dbReference type="Pfam" id="PF08402">
    <property type="entry name" value="TOBE_2"/>
    <property type="match status" value="1"/>
</dbReference>
<evidence type="ECO:0000256" key="6">
    <source>
        <dbReference type="ARBA" id="ARBA00023004"/>
    </source>
</evidence>
<evidence type="ECO:0000256" key="8">
    <source>
        <dbReference type="ARBA" id="ARBA00023136"/>
    </source>
</evidence>
<dbReference type="InterPro" id="IPR008995">
    <property type="entry name" value="Mo/tungstate-bd_C_term_dom"/>
</dbReference>
<keyword evidence="1" id="KW-0813">Transport</keyword>
<dbReference type="Pfam" id="PF00005">
    <property type="entry name" value="ABC_tran"/>
    <property type="match status" value="1"/>
</dbReference>
<evidence type="ECO:0000256" key="5">
    <source>
        <dbReference type="ARBA" id="ARBA00022840"/>
    </source>
</evidence>
<dbReference type="InterPro" id="IPR050093">
    <property type="entry name" value="ABC_SmlMolc_Importer"/>
</dbReference>
<evidence type="ECO:0000256" key="3">
    <source>
        <dbReference type="ARBA" id="ARBA00022496"/>
    </source>
</evidence>
<dbReference type="Gene3D" id="2.40.50.100">
    <property type="match status" value="1"/>
</dbReference>